<proteinExistence type="predicted"/>
<evidence type="ECO:0000313" key="2">
    <source>
        <dbReference type="Proteomes" id="UP000434342"/>
    </source>
</evidence>
<evidence type="ECO:0008006" key="3">
    <source>
        <dbReference type="Google" id="ProtNLM"/>
    </source>
</evidence>
<dbReference type="Proteomes" id="UP000434342">
    <property type="component" value="Unassembled WGS sequence"/>
</dbReference>
<sequence length="123" mass="13167">MVSSLELVCKWVRGVLGVRVGTYPPASATTATEGARPFAVVTRTGGEVDYPHESPAFAVQVWAADEATAETDAYLVAIACKTMPPTDAHVNAVLVPTVLSYGRMDGGWFVWQTNVNLEVNLLD</sequence>
<gene>
    <name evidence="1" type="ORF">FYJ69_03775</name>
</gene>
<dbReference type="RefSeq" id="WP_154540115.1">
    <property type="nucleotide sequence ID" value="NZ_VUND01000001.1"/>
</dbReference>
<organism evidence="1 2">
    <name type="scientific">Parafannyhessea umbonata</name>
    <dbReference type="NCBI Taxonomy" id="604330"/>
    <lineage>
        <taxon>Bacteria</taxon>
        <taxon>Bacillati</taxon>
        <taxon>Actinomycetota</taxon>
        <taxon>Coriobacteriia</taxon>
        <taxon>Coriobacteriales</taxon>
        <taxon>Atopobiaceae</taxon>
        <taxon>Parafannyhessea</taxon>
    </lineage>
</organism>
<protein>
    <recommendedName>
        <fullName evidence="3">DUF3168 domain-containing protein</fullName>
    </recommendedName>
</protein>
<dbReference type="EMBL" id="VUND01000001">
    <property type="protein sequence ID" value="MST60038.1"/>
    <property type="molecule type" value="Genomic_DNA"/>
</dbReference>
<accession>A0A6N7WTC4</accession>
<name>A0A6N7WTC4_9ACTN</name>
<comment type="caution">
    <text evidence="1">The sequence shown here is derived from an EMBL/GenBank/DDBJ whole genome shotgun (WGS) entry which is preliminary data.</text>
</comment>
<reference evidence="1 2" key="1">
    <citation type="submission" date="2019-08" db="EMBL/GenBank/DDBJ databases">
        <title>In-depth cultivation of the pig gut microbiome towards novel bacterial diversity and tailored functional studies.</title>
        <authorList>
            <person name="Wylensek D."/>
            <person name="Hitch T.C.A."/>
            <person name="Clavel T."/>
        </authorList>
    </citation>
    <scope>NUCLEOTIDE SEQUENCE [LARGE SCALE GENOMIC DNA]</scope>
    <source>
        <strain evidence="1 2">WB01_CNA04</strain>
    </source>
</reference>
<dbReference type="AlphaFoldDB" id="A0A6N7WTC4"/>
<evidence type="ECO:0000313" key="1">
    <source>
        <dbReference type="EMBL" id="MST60038.1"/>
    </source>
</evidence>